<feature type="transmembrane region" description="Helical" evidence="1">
    <location>
        <begin position="37"/>
        <end position="54"/>
    </location>
</feature>
<dbReference type="Proteomes" id="UP001549055">
    <property type="component" value="Unassembled WGS sequence"/>
</dbReference>
<accession>A0ABV2JJT1</accession>
<dbReference type="RefSeq" id="WP_354280399.1">
    <property type="nucleotide sequence ID" value="NZ_JBEPMK010000002.1"/>
</dbReference>
<proteinExistence type="predicted"/>
<sequence>MENIKTLPLLISFVAIITIVYFLAWYCRDEYSIKKPFLLYCVFGGAWCVVSLFFRVQFFLALGLFFFGFIVMIFRNQHYFDKE</sequence>
<name>A0ABV2JJT1_9STRE</name>
<keyword evidence="3" id="KW-1185">Reference proteome</keyword>
<organism evidence="2 3">
    <name type="scientific">Streptococcus gallinaceus</name>
    <dbReference type="NCBI Taxonomy" id="165758"/>
    <lineage>
        <taxon>Bacteria</taxon>
        <taxon>Bacillati</taxon>
        <taxon>Bacillota</taxon>
        <taxon>Bacilli</taxon>
        <taxon>Lactobacillales</taxon>
        <taxon>Streptococcaceae</taxon>
        <taxon>Streptococcus</taxon>
    </lineage>
</organism>
<keyword evidence="1" id="KW-0472">Membrane</keyword>
<gene>
    <name evidence="2" type="ORF">ABID27_000789</name>
</gene>
<feature type="transmembrane region" description="Helical" evidence="1">
    <location>
        <begin position="6"/>
        <end position="25"/>
    </location>
</feature>
<evidence type="ECO:0000313" key="2">
    <source>
        <dbReference type="EMBL" id="MET3644167.1"/>
    </source>
</evidence>
<reference evidence="2 3" key="1">
    <citation type="submission" date="2024-06" db="EMBL/GenBank/DDBJ databases">
        <title>Genomic Encyclopedia of Type Strains, Phase IV (KMG-IV): sequencing the most valuable type-strain genomes for metagenomic binning, comparative biology and taxonomic classification.</title>
        <authorList>
            <person name="Goeker M."/>
        </authorList>
    </citation>
    <scope>NUCLEOTIDE SEQUENCE [LARGE SCALE GENOMIC DNA]</scope>
    <source>
        <strain evidence="2 3">DSM 15349</strain>
    </source>
</reference>
<comment type="caution">
    <text evidence="2">The sequence shown here is derived from an EMBL/GenBank/DDBJ whole genome shotgun (WGS) entry which is preliminary data.</text>
</comment>
<keyword evidence="1" id="KW-1133">Transmembrane helix</keyword>
<keyword evidence="1" id="KW-0812">Transmembrane</keyword>
<dbReference type="EMBL" id="JBEPMK010000002">
    <property type="protein sequence ID" value="MET3644167.1"/>
    <property type="molecule type" value="Genomic_DNA"/>
</dbReference>
<evidence type="ECO:0000313" key="3">
    <source>
        <dbReference type="Proteomes" id="UP001549055"/>
    </source>
</evidence>
<feature type="transmembrane region" description="Helical" evidence="1">
    <location>
        <begin position="60"/>
        <end position="76"/>
    </location>
</feature>
<evidence type="ECO:0000256" key="1">
    <source>
        <dbReference type="SAM" id="Phobius"/>
    </source>
</evidence>
<protein>
    <submittedName>
        <fullName evidence="2">Preprotein translocase subunit YajC</fullName>
    </submittedName>
</protein>